<accession>A0A9P4QE81</accession>
<evidence type="ECO:0000313" key="3">
    <source>
        <dbReference type="Proteomes" id="UP000799441"/>
    </source>
</evidence>
<feature type="signal peptide" evidence="1">
    <location>
        <begin position="1"/>
        <end position="19"/>
    </location>
</feature>
<keyword evidence="3" id="KW-1185">Reference proteome</keyword>
<reference evidence="2" key="1">
    <citation type="journal article" date="2020" name="Stud. Mycol.">
        <title>101 Dothideomycetes genomes: a test case for predicting lifestyles and emergence of pathogens.</title>
        <authorList>
            <person name="Haridas S."/>
            <person name="Albert R."/>
            <person name="Binder M."/>
            <person name="Bloem J."/>
            <person name="Labutti K."/>
            <person name="Salamov A."/>
            <person name="Andreopoulos B."/>
            <person name="Baker S."/>
            <person name="Barry K."/>
            <person name="Bills G."/>
            <person name="Bluhm B."/>
            <person name="Cannon C."/>
            <person name="Castanera R."/>
            <person name="Culley D."/>
            <person name="Daum C."/>
            <person name="Ezra D."/>
            <person name="Gonzalez J."/>
            <person name="Henrissat B."/>
            <person name="Kuo A."/>
            <person name="Liang C."/>
            <person name="Lipzen A."/>
            <person name="Lutzoni F."/>
            <person name="Magnuson J."/>
            <person name="Mondo S."/>
            <person name="Nolan M."/>
            <person name="Ohm R."/>
            <person name="Pangilinan J."/>
            <person name="Park H.-J."/>
            <person name="Ramirez L."/>
            <person name="Alfaro M."/>
            <person name="Sun H."/>
            <person name="Tritt A."/>
            <person name="Yoshinaga Y."/>
            <person name="Zwiers L.-H."/>
            <person name="Turgeon B."/>
            <person name="Goodwin S."/>
            <person name="Spatafora J."/>
            <person name="Crous P."/>
            <person name="Grigoriev I."/>
        </authorList>
    </citation>
    <scope>NUCLEOTIDE SEQUENCE</scope>
    <source>
        <strain evidence="2">CBS 116435</strain>
    </source>
</reference>
<dbReference type="EMBL" id="MU003772">
    <property type="protein sequence ID" value="KAF2724240.1"/>
    <property type="molecule type" value="Genomic_DNA"/>
</dbReference>
<proteinExistence type="predicted"/>
<name>A0A9P4QE81_9PEZI</name>
<dbReference type="AlphaFoldDB" id="A0A9P4QE81"/>
<comment type="caution">
    <text evidence="2">The sequence shown here is derived from an EMBL/GenBank/DDBJ whole genome shotgun (WGS) entry which is preliminary data.</text>
</comment>
<sequence>MRFCHSIIAAMAAAALCSAKPISQDGNTIPDSWWPPKESDEPIPGTFVPDPTYESDENEVECEWRGVWMNVEDLGVGIASFCWDVHKYVIPHQDKICHRIDGYKLRDGTKGAFQGTITNNNAEYSYVVSRQHCIGMMTKFILPKCHDSNGDSQGGDVWDNEYNLIFRADPNALDTAICADD</sequence>
<feature type="chain" id="PRO_5040259394" evidence="1">
    <location>
        <begin position="20"/>
        <end position="181"/>
    </location>
</feature>
<evidence type="ECO:0000313" key="2">
    <source>
        <dbReference type="EMBL" id="KAF2724240.1"/>
    </source>
</evidence>
<keyword evidence="1" id="KW-0732">Signal</keyword>
<gene>
    <name evidence="2" type="ORF">K431DRAFT_291756</name>
</gene>
<protein>
    <submittedName>
        <fullName evidence="2">Uncharacterized protein</fullName>
    </submittedName>
</protein>
<dbReference type="Proteomes" id="UP000799441">
    <property type="component" value="Unassembled WGS sequence"/>
</dbReference>
<organism evidence="2 3">
    <name type="scientific">Polychaeton citri CBS 116435</name>
    <dbReference type="NCBI Taxonomy" id="1314669"/>
    <lineage>
        <taxon>Eukaryota</taxon>
        <taxon>Fungi</taxon>
        <taxon>Dikarya</taxon>
        <taxon>Ascomycota</taxon>
        <taxon>Pezizomycotina</taxon>
        <taxon>Dothideomycetes</taxon>
        <taxon>Dothideomycetidae</taxon>
        <taxon>Capnodiales</taxon>
        <taxon>Capnodiaceae</taxon>
        <taxon>Polychaeton</taxon>
    </lineage>
</organism>
<evidence type="ECO:0000256" key="1">
    <source>
        <dbReference type="SAM" id="SignalP"/>
    </source>
</evidence>